<name>A0A4C1TBJ7_EUMVA</name>
<evidence type="ECO:0000313" key="2">
    <source>
        <dbReference type="Proteomes" id="UP000299102"/>
    </source>
</evidence>
<gene>
    <name evidence="1" type="ORF">EVAR_74534_1</name>
</gene>
<dbReference type="Proteomes" id="UP000299102">
    <property type="component" value="Unassembled WGS sequence"/>
</dbReference>
<evidence type="ECO:0000313" key="1">
    <source>
        <dbReference type="EMBL" id="GBP11903.1"/>
    </source>
</evidence>
<proteinExistence type="predicted"/>
<dbReference type="AlphaFoldDB" id="A0A4C1TBJ7"/>
<keyword evidence="2" id="KW-1185">Reference proteome</keyword>
<accession>A0A4C1TBJ7</accession>
<dbReference type="EMBL" id="BGZK01000048">
    <property type="protein sequence ID" value="GBP11903.1"/>
    <property type="molecule type" value="Genomic_DNA"/>
</dbReference>
<protein>
    <submittedName>
        <fullName evidence="1">Uncharacterized protein</fullName>
    </submittedName>
</protein>
<sequence length="200" mass="22500">MCFEYLRACGARPMTPGQVPGEKGYVVPLWSSRANLLHLSSKSENVNGWSIFQNNVNKPKHGKDTLFRYGVPGPTFCICHQNLKMLMAGVYSKTMSTNLNTARIRCSVMEFRANLLHPSSKSENINGWSTFQNNVNKPKHKGYVVPLWSSRANLLHLSSKSENVNGWSIFQNNVNKPKHGKDTLFRYGVQGQPFASVIKI</sequence>
<comment type="caution">
    <text evidence="1">The sequence shown here is derived from an EMBL/GenBank/DDBJ whole genome shotgun (WGS) entry which is preliminary data.</text>
</comment>
<reference evidence="1 2" key="1">
    <citation type="journal article" date="2019" name="Commun. Biol.">
        <title>The bagworm genome reveals a unique fibroin gene that provides high tensile strength.</title>
        <authorList>
            <person name="Kono N."/>
            <person name="Nakamura H."/>
            <person name="Ohtoshi R."/>
            <person name="Tomita M."/>
            <person name="Numata K."/>
            <person name="Arakawa K."/>
        </authorList>
    </citation>
    <scope>NUCLEOTIDE SEQUENCE [LARGE SCALE GENOMIC DNA]</scope>
</reference>
<organism evidence="1 2">
    <name type="scientific">Eumeta variegata</name>
    <name type="common">Bagworm moth</name>
    <name type="synonym">Eumeta japonica</name>
    <dbReference type="NCBI Taxonomy" id="151549"/>
    <lineage>
        <taxon>Eukaryota</taxon>
        <taxon>Metazoa</taxon>
        <taxon>Ecdysozoa</taxon>
        <taxon>Arthropoda</taxon>
        <taxon>Hexapoda</taxon>
        <taxon>Insecta</taxon>
        <taxon>Pterygota</taxon>
        <taxon>Neoptera</taxon>
        <taxon>Endopterygota</taxon>
        <taxon>Lepidoptera</taxon>
        <taxon>Glossata</taxon>
        <taxon>Ditrysia</taxon>
        <taxon>Tineoidea</taxon>
        <taxon>Psychidae</taxon>
        <taxon>Oiketicinae</taxon>
        <taxon>Eumeta</taxon>
    </lineage>
</organism>